<organism evidence="2 3">
    <name type="scientific">Labedella endophytica</name>
    <dbReference type="NCBI Taxonomy" id="1523160"/>
    <lineage>
        <taxon>Bacteria</taxon>
        <taxon>Bacillati</taxon>
        <taxon>Actinomycetota</taxon>
        <taxon>Actinomycetes</taxon>
        <taxon>Micrococcales</taxon>
        <taxon>Microbacteriaceae</taxon>
        <taxon>Labedella</taxon>
    </lineage>
</organism>
<evidence type="ECO:0000313" key="3">
    <source>
        <dbReference type="Proteomes" id="UP000274909"/>
    </source>
</evidence>
<gene>
    <name evidence="2" type="ORF">ELQ94_06275</name>
</gene>
<dbReference type="Pfam" id="PF11716">
    <property type="entry name" value="MDMPI_N"/>
    <property type="match status" value="1"/>
</dbReference>
<comment type="caution">
    <text evidence="2">The sequence shown here is derived from an EMBL/GenBank/DDBJ whole genome shotgun (WGS) entry which is preliminary data.</text>
</comment>
<sequence>MARSTTAADARGPQIASALETLADALSTLTDPQWEAESLCEGWSTKVAVAHLAWRVGSPTSRLATDVARATVAGRHLNPMASFDGIARERAAAASGPDLVGELRLIAADKRAGRGRTNPGELFEVVVHGYDAAHPSGLRVPFAATATHAVGRQAASLAAPRVRFALRTRTMLAGDDGWSVGRGPVIEGTAESVILYLTGRRSPKVGRRRVLAPLPPGAPHPGIV</sequence>
<dbReference type="AlphaFoldDB" id="A0A3S0X7H5"/>
<dbReference type="Gene3D" id="1.20.120.450">
    <property type="entry name" value="dinb family like domain"/>
    <property type="match status" value="1"/>
</dbReference>
<evidence type="ECO:0000259" key="1">
    <source>
        <dbReference type="Pfam" id="PF11716"/>
    </source>
</evidence>
<proteinExistence type="predicted"/>
<feature type="domain" description="Mycothiol-dependent maleylpyruvate isomerase metal-binding" evidence="1">
    <location>
        <begin position="17"/>
        <end position="127"/>
    </location>
</feature>
<protein>
    <submittedName>
        <fullName evidence="2">Maleylpyruvate isomerase family mycothiol-dependent enzyme</fullName>
    </submittedName>
</protein>
<dbReference type="InterPro" id="IPR024344">
    <property type="entry name" value="MDMPI_metal-binding"/>
</dbReference>
<dbReference type="InterPro" id="IPR017517">
    <property type="entry name" value="Maleyloyr_isom"/>
</dbReference>
<accession>A0A3S0X7H5</accession>
<dbReference type="NCBIfam" id="TIGR03083">
    <property type="entry name" value="maleylpyruvate isomerase family mycothiol-dependent enzyme"/>
    <property type="match status" value="1"/>
</dbReference>
<dbReference type="EMBL" id="RZGZ01000002">
    <property type="protein sequence ID" value="RUR01129.1"/>
    <property type="molecule type" value="Genomic_DNA"/>
</dbReference>
<dbReference type="SUPFAM" id="SSF109854">
    <property type="entry name" value="DinB/YfiT-like putative metalloenzymes"/>
    <property type="match status" value="1"/>
</dbReference>
<reference evidence="2 3" key="1">
    <citation type="submission" date="2018-12" db="EMBL/GenBank/DDBJ databases">
        <authorList>
            <person name="Li F."/>
        </authorList>
    </citation>
    <scope>NUCLEOTIDE SEQUENCE [LARGE SCALE GENOMIC DNA]</scope>
    <source>
        <strain evidence="2 3">EGI 6500705</strain>
    </source>
</reference>
<dbReference type="GO" id="GO:0016853">
    <property type="term" value="F:isomerase activity"/>
    <property type="evidence" value="ECO:0007669"/>
    <property type="project" value="UniProtKB-KW"/>
</dbReference>
<dbReference type="RefSeq" id="WP_127048309.1">
    <property type="nucleotide sequence ID" value="NZ_RZGZ01000002.1"/>
</dbReference>
<keyword evidence="3" id="KW-1185">Reference proteome</keyword>
<dbReference type="InterPro" id="IPR034660">
    <property type="entry name" value="DinB/YfiT-like"/>
</dbReference>
<dbReference type="OrthoDB" id="5178565at2"/>
<dbReference type="GO" id="GO:0046872">
    <property type="term" value="F:metal ion binding"/>
    <property type="evidence" value="ECO:0007669"/>
    <property type="project" value="InterPro"/>
</dbReference>
<dbReference type="Proteomes" id="UP000274909">
    <property type="component" value="Unassembled WGS sequence"/>
</dbReference>
<keyword evidence="2" id="KW-0670">Pyruvate</keyword>
<keyword evidence="2" id="KW-0413">Isomerase</keyword>
<evidence type="ECO:0000313" key="2">
    <source>
        <dbReference type="EMBL" id="RUR01129.1"/>
    </source>
</evidence>
<name>A0A3S0X7H5_9MICO</name>